<accession>A0AAW2SMK9</accession>
<name>A0AAW2SMK9_SESRA</name>
<protein>
    <submittedName>
        <fullName evidence="1">Uncharacterized protein</fullName>
    </submittedName>
</protein>
<reference evidence="1" key="1">
    <citation type="submission" date="2020-06" db="EMBL/GenBank/DDBJ databases">
        <authorList>
            <person name="Li T."/>
            <person name="Hu X."/>
            <person name="Zhang T."/>
            <person name="Song X."/>
            <person name="Zhang H."/>
            <person name="Dai N."/>
            <person name="Sheng W."/>
            <person name="Hou X."/>
            <person name="Wei L."/>
        </authorList>
    </citation>
    <scope>NUCLEOTIDE SEQUENCE</scope>
    <source>
        <strain evidence="1">G02</strain>
        <tissue evidence="1">Leaf</tissue>
    </source>
</reference>
<gene>
    <name evidence="1" type="ORF">Sradi_2560700</name>
</gene>
<evidence type="ECO:0000313" key="1">
    <source>
        <dbReference type="EMBL" id="KAL0393379.1"/>
    </source>
</evidence>
<reference evidence="1" key="2">
    <citation type="journal article" date="2024" name="Plant">
        <title>Genomic evolution and insights into agronomic trait innovations of Sesamum species.</title>
        <authorList>
            <person name="Miao H."/>
            <person name="Wang L."/>
            <person name="Qu L."/>
            <person name="Liu H."/>
            <person name="Sun Y."/>
            <person name="Le M."/>
            <person name="Wang Q."/>
            <person name="Wei S."/>
            <person name="Zheng Y."/>
            <person name="Lin W."/>
            <person name="Duan Y."/>
            <person name="Cao H."/>
            <person name="Xiong S."/>
            <person name="Wang X."/>
            <person name="Wei L."/>
            <person name="Li C."/>
            <person name="Ma Q."/>
            <person name="Ju M."/>
            <person name="Zhao R."/>
            <person name="Li G."/>
            <person name="Mu C."/>
            <person name="Tian Q."/>
            <person name="Mei H."/>
            <person name="Zhang T."/>
            <person name="Gao T."/>
            <person name="Zhang H."/>
        </authorList>
    </citation>
    <scope>NUCLEOTIDE SEQUENCE</scope>
    <source>
        <strain evidence="1">G02</strain>
    </source>
</reference>
<comment type="caution">
    <text evidence="1">The sequence shown here is derived from an EMBL/GenBank/DDBJ whole genome shotgun (WGS) entry which is preliminary data.</text>
</comment>
<dbReference type="AlphaFoldDB" id="A0AAW2SMK9"/>
<sequence length="61" mass="6825">MGCPTVADVVGCARAILDFMETRLLLLKIGLGLEGFRWVDWAVNFWDCRLGWTEGLLEGPI</sequence>
<dbReference type="EMBL" id="JACGWJ010000010">
    <property type="protein sequence ID" value="KAL0393379.1"/>
    <property type="molecule type" value="Genomic_DNA"/>
</dbReference>
<proteinExistence type="predicted"/>
<organism evidence="1">
    <name type="scientific">Sesamum radiatum</name>
    <name type="common">Black benniseed</name>
    <dbReference type="NCBI Taxonomy" id="300843"/>
    <lineage>
        <taxon>Eukaryota</taxon>
        <taxon>Viridiplantae</taxon>
        <taxon>Streptophyta</taxon>
        <taxon>Embryophyta</taxon>
        <taxon>Tracheophyta</taxon>
        <taxon>Spermatophyta</taxon>
        <taxon>Magnoliopsida</taxon>
        <taxon>eudicotyledons</taxon>
        <taxon>Gunneridae</taxon>
        <taxon>Pentapetalae</taxon>
        <taxon>asterids</taxon>
        <taxon>lamiids</taxon>
        <taxon>Lamiales</taxon>
        <taxon>Pedaliaceae</taxon>
        <taxon>Sesamum</taxon>
    </lineage>
</organism>